<organism evidence="1">
    <name type="scientific">Ixodes ricinus</name>
    <name type="common">Common tick</name>
    <name type="synonym">Acarus ricinus</name>
    <dbReference type="NCBI Taxonomy" id="34613"/>
    <lineage>
        <taxon>Eukaryota</taxon>
        <taxon>Metazoa</taxon>
        <taxon>Ecdysozoa</taxon>
        <taxon>Arthropoda</taxon>
        <taxon>Chelicerata</taxon>
        <taxon>Arachnida</taxon>
        <taxon>Acari</taxon>
        <taxon>Parasitiformes</taxon>
        <taxon>Ixodida</taxon>
        <taxon>Ixodoidea</taxon>
        <taxon>Ixodidae</taxon>
        <taxon>Ixodinae</taxon>
        <taxon>Ixodes</taxon>
    </lineage>
</organism>
<dbReference type="AlphaFoldDB" id="A0A6B0U3D9"/>
<accession>A0A6B0U3D9</accession>
<sequence length="83" mass="8606">MSSSRSVALALASAGSKPGLAGLGFICSMGDLERGTRSFLQKCVQPSRIPTFVLGCVTTMAWASTGLEPRSGSGFVHFPGRVD</sequence>
<protein>
    <submittedName>
        <fullName evidence="1">Putative secreted protein</fullName>
    </submittedName>
</protein>
<proteinExistence type="predicted"/>
<dbReference type="EMBL" id="GIFC01002788">
    <property type="protein sequence ID" value="MXU84871.1"/>
    <property type="molecule type" value="Transcribed_RNA"/>
</dbReference>
<name>A0A6B0U3D9_IXORI</name>
<evidence type="ECO:0000313" key="1">
    <source>
        <dbReference type="EMBL" id="MXU84871.1"/>
    </source>
</evidence>
<reference evidence="1" key="1">
    <citation type="submission" date="2019-12" db="EMBL/GenBank/DDBJ databases">
        <title>An insight into the sialome of adult female Ixodes ricinus ticks feeding for 6 days.</title>
        <authorList>
            <person name="Perner J."/>
            <person name="Ribeiro J.M.C."/>
        </authorList>
    </citation>
    <scope>NUCLEOTIDE SEQUENCE</scope>
    <source>
        <strain evidence="1">Semi-engorged</strain>
        <tissue evidence="1">Salivary glands</tissue>
    </source>
</reference>